<name>A0ABD3RTX3_9LAMI</name>
<protein>
    <submittedName>
        <fullName evidence="2">Uncharacterized protein</fullName>
    </submittedName>
</protein>
<comment type="caution">
    <text evidence="2">The sequence shown here is derived from an EMBL/GenBank/DDBJ whole genome shotgun (WGS) entry which is preliminary data.</text>
</comment>
<dbReference type="PANTHER" id="PTHR37224">
    <property type="entry name" value="OS02G0804400 PROTEIN"/>
    <property type="match status" value="1"/>
</dbReference>
<keyword evidence="1" id="KW-0812">Transmembrane</keyword>
<evidence type="ECO:0000313" key="3">
    <source>
        <dbReference type="Proteomes" id="UP001634393"/>
    </source>
</evidence>
<sequence>MAMAMAMAATTQISRNYSSISSFHTLNNQSMHITQFHLHFTASSKRFISHVQASYKSPTEKDQEANAASNKATFVSQEDLEYLVRVGCTSFAGAAAIKYGSVIFPEIARPNIVQALIMILAPVIVAVVLLIRQSRVN</sequence>
<dbReference type="EMBL" id="JBJXBP010000008">
    <property type="protein sequence ID" value="KAL3814751.1"/>
    <property type="molecule type" value="Genomic_DNA"/>
</dbReference>
<evidence type="ECO:0000313" key="2">
    <source>
        <dbReference type="EMBL" id="KAL3814751.1"/>
    </source>
</evidence>
<dbReference type="Proteomes" id="UP001634393">
    <property type="component" value="Unassembled WGS sequence"/>
</dbReference>
<accession>A0ABD3RTX3</accession>
<dbReference type="AlphaFoldDB" id="A0ABD3RTX3"/>
<gene>
    <name evidence="2" type="ORF">ACJIZ3_016019</name>
</gene>
<proteinExistence type="predicted"/>
<feature type="transmembrane region" description="Helical" evidence="1">
    <location>
        <begin position="112"/>
        <end position="131"/>
    </location>
</feature>
<keyword evidence="1" id="KW-1133">Transmembrane helix</keyword>
<organism evidence="2 3">
    <name type="scientific">Penstemon smallii</name>
    <dbReference type="NCBI Taxonomy" id="265156"/>
    <lineage>
        <taxon>Eukaryota</taxon>
        <taxon>Viridiplantae</taxon>
        <taxon>Streptophyta</taxon>
        <taxon>Embryophyta</taxon>
        <taxon>Tracheophyta</taxon>
        <taxon>Spermatophyta</taxon>
        <taxon>Magnoliopsida</taxon>
        <taxon>eudicotyledons</taxon>
        <taxon>Gunneridae</taxon>
        <taxon>Pentapetalae</taxon>
        <taxon>asterids</taxon>
        <taxon>lamiids</taxon>
        <taxon>Lamiales</taxon>
        <taxon>Plantaginaceae</taxon>
        <taxon>Cheloneae</taxon>
        <taxon>Penstemon</taxon>
    </lineage>
</organism>
<evidence type="ECO:0000256" key="1">
    <source>
        <dbReference type="SAM" id="Phobius"/>
    </source>
</evidence>
<keyword evidence="1" id="KW-0472">Membrane</keyword>
<keyword evidence="3" id="KW-1185">Reference proteome</keyword>
<reference evidence="2 3" key="1">
    <citation type="submission" date="2024-12" db="EMBL/GenBank/DDBJ databases">
        <title>The unique morphological basis and parallel evolutionary history of personate flowers in Penstemon.</title>
        <authorList>
            <person name="Depatie T.H."/>
            <person name="Wessinger C.A."/>
        </authorList>
    </citation>
    <scope>NUCLEOTIDE SEQUENCE [LARGE SCALE GENOMIC DNA]</scope>
    <source>
        <strain evidence="2">WTNN_2</strain>
        <tissue evidence="2">Leaf</tissue>
    </source>
</reference>